<dbReference type="OrthoDB" id="549905at2759"/>
<name>Q4TI63_TETNG</name>
<evidence type="ECO:0000313" key="1">
    <source>
        <dbReference type="EMBL" id="CAF87419.1"/>
    </source>
</evidence>
<reference evidence="1" key="2">
    <citation type="submission" date="2004-02" db="EMBL/GenBank/DDBJ databases">
        <authorList>
            <consortium name="Genoscope"/>
            <consortium name="Whitehead Institute Centre for Genome Research"/>
        </authorList>
    </citation>
    <scope>NUCLEOTIDE SEQUENCE</scope>
</reference>
<accession>Q4TI63</accession>
<dbReference type="EMBL" id="CAAE01002378">
    <property type="protein sequence ID" value="CAF87419.1"/>
    <property type="molecule type" value="Genomic_DNA"/>
</dbReference>
<comment type="caution">
    <text evidence="1">The sequence shown here is derived from an EMBL/GenBank/DDBJ whole genome shotgun (WGS) entry which is preliminary data.</text>
</comment>
<protein>
    <submittedName>
        <fullName evidence="1">(spotted green pufferfish) hypothetical protein</fullName>
    </submittedName>
</protein>
<feature type="non-terminal residue" evidence="1">
    <location>
        <position position="30"/>
    </location>
</feature>
<feature type="non-terminal residue" evidence="1">
    <location>
        <position position="1"/>
    </location>
</feature>
<dbReference type="HOGENOM" id="CLU_027230_1_0_1"/>
<gene>
    <name evidence="1" type="ORF">GSTENG00000114001</name>
</gene>
<proteinExistence type="predicted"/>
<organism evidence="1">
    <name type="scientific">Tetraodon nigroviridis</name>
    <name type="common">Spotted green pufferfish</name>
    <name type="synonym">Chelonodon nigroviridis</name>
    <dbReference type="NCBI Taxonomy" id="99883"/>
    <lineage>
        <taxon>Eukaryota</taxon>
        <taxon>Metazoa</taxon>
        <taxon>Chordata</taxon>
        <taxon>Craniata</taxon>
        <taxon>Vertebrata</taxon>
        <taxon>Euteleostomi</taxon>
        <taxon>Actinopterygii</taxon>
        <taxon>Neopterygii</taxon>
        <taxon>Teleostei</taxon>
        <taxon>Neoteleostei</taxon>
        <taxon>Acanthomorphata</taxon>
        <taxon>Eupercaria</taxon>
        <taxon>Tetraodontiformes</taxon>
        <taxon>Tetradontoidea</taxon>
        <taxon>Tetraodontidae</taxon>
        <taxon>Tetraodon</taxon>
    </lineage>
</organism>
<dbReference type="KEGG" id="tng:GSTEN00000114G001"/>
<dbReference type="AlphaFoldDB" id="Q4TI63"/>
<sequence>QVLVLSTRLLRPADIAELLFATPRLTPDIG</sequence>
<reference evidence="1" key="1">
    <citation type="journal article" date="2004" name="Nature">
        <title>Genome duplication in the teleost fish Tetraodon nigroviridis reveals the early vertebrate proto-karyotype.</title>
        <authorList>
            <person name="Jaillon O."/>
            <person name="Aury J.-M."/>
            <person name="Brunet F."/>
            <person name="Petit J.-L."/>
            <person name="Stange-Thomann N."/>
            <person name="Mauceli E."/>
            <person name="Bouneau L."/>
            <person name="Fischer C."/>
            <person name="Ozouf-Costaz C."/>
            <person name="Bernot A."/>
            <person name="Nicaud S."/>
            <person name="Jaffe D."/>
            <person name="Fisher S."/>
            <person name="Lutfalla G."/>
            <person name="Dossat C."/>
            <person name="Segurens B."/>
            <person name="Dasilva C."/>
            <person name="Salanoubat M."/>
            <person name="Levy M."/>
            <person name="Boudet N."/>
            <person name="Castellano S."/>
            <person name="Anthouard V."/>
            <person name="Jubin C."/>
            <person name="Castelli V."/>
            <person name="Katinka M."/>
            <person name="Vacherie B."/>
            <person name="Biemont C."/>
            <person name="Skalli Z."/>
            <person name="Cattolico L."/>
            <person name="Poulain J."/>
            <person name="De Berardinis V."/>
            <person name="Cruaud C."/>
            <person name="Duprat S."/>
            <person name="Brottier P."/>
            <person name="Coutanceau J.-P."/>
            <person name="Gouzy J."/>
            <person name="Parra G."/>
            <person name="Lardier G."/>
            <person name="Chapple C."/>
            <person name="McKernan K.J."/>
            <person name="McEwan P."/>
            <person name="Bosak S."/>
            <person name="Kellis M."/>
            <person name="Volff J.-N."/>
            <person name="Guigo R."/>
            <person name="Zody M.C."/>
            <person name="Mesirov J."/>
            <person name="Lindblad-Toh K."/>
            <person name="Birren B."/>
            <person name="Nusbaum C."/>
            <person name="Kahn D."/>
            <person name="Robinson-Rechavi M."/>
            <person name="Laudet V."/>
            <person name="Schachter V."/>
            <person name="Quetier F."/>
            <person name="Saurin W."/>
            <person name="Scarpelli C."/>
            <person name="Wincker P."/>
            <person name="Lander E.S."/>
            <person name="Weissenbach J."/>
            <person name="Roest Crollius H."/>
        </authorList>
    </citation>
    <scope>NUCLEOTIDE SEQUENCE [LARGE SCALE GENOMIC DNA]</scope>
</reference>